<gene>
    <name evidence="2" type="ORF">Harvfovirus52_2</name>
</gene>
<name>A0A3G5A5A0_9VIRU</name>
<organism evidence="2">
    <name type="scientific">Harvfovirus sp</name>
    <dbReference type="NCBI Taxonomy" id="2487768"/>
    <lineage>
        <taxon>Viruses</taxon>
        <taxon>Varidnaviria</taxon>
        <taxon>Bamfordvirae</taxon>
        <taxon>Nucleocytoviricota</taxon>
        <taxon>Megaviricetes</taxon>
        <taxon>Imitervirales</taxon>
        <taxon>Mimiviridae</taxon>
        <taxon>Klosneuvirinae</taxon>
    </lineage>
</organism>
<dbReference type="Pfam" id="PF09250">
    <property type="entry name" value="Prim-Pol"/>
    <property type="match status" value="1"/>
</dbReference>
<feature type="domain" description="DNA primase/polymerase bifunctional N-terminal" evidence="1">
    <location>
        <begin position="23"/>
        <end position="175"/>
    </location>
</feature>
<dbReference type="EMBL" id="MK072294">
    <property type="protein sequence ID" value="AYV81684.1"/>
    <property type="molecule type" value="Genomic_DNA"/>
</dbReference>
<dbReference type="SMART" id="SM00943">
    <property type="entry name" value="Prim-Pol"/>
    <property type="match status" value="1"/>
</dbReference>
<evidence type="ECO:0000313" key="2">
    <source>
        <dbReference type="EMBL" id="AYV81684.1"/>
    </source>
</evidence>
<reference evidence="2" key="1">
    <citation type="submission" date="2018-10" db="EMBL/GenBank/DDBJ databases">
        <title>Hidden diversity of soil giant viruses.</title>
        <authorList>
            <person name="Schulz F."/>
            <person name="Alteio L."/>
            <person name="Goudeau D."/>
            <person name="Ryan E.M."/>
            <person name="Malmstrom R.R."/>
            <person name="Blanchard J."/>
            <person name="Woyke T."/>
        </authorList>
    </citation>
    <scope>NUCLEOTIDE SEQUENCE</scope>
    <source>
        <strain evidence="2">HAV1</strain>
    </source>
</reference>
<sequence>MEKLTRLKNVDEDEFTLDIFDNGPGLDETNLVYMPINDNTKIAALLDWQHLTKTPAQHIMNKYKNIAILCGEVSGMTGLDVDNKRGGMGEMSEYNAKYGEPMTWKAVTPNGGEHYLFLYVNWTGTRHHVGKNRDWDIQNDGAYLMCAPSTIDNKPYKMIRCKETGHEILPMPETLVFYLCQNMKAKPNKNPNAPTEENIKPEEIYYIDDSDLIKLLNCLPEDKYKHGIGWFAITNILKGLNKREIWEKFSQPSDKYNCDNNAKIWDNMVSFINVNYLIYVINLTIKKKLKYLYPTRRYVPLLDSSIPCKTKILTIDDLDKDKYLLLGNYIEDNKTLIVCSGTGTAKTTSTADLVIKLMSKTPTLFISIISRKSLGGQQVKVFRNDKKMKIMYYEEGFTSEDNLIIQLDSILKISKDVRDYILYIDEINSLLKYLIASSTLDSKRVSIFSKLTELIRNAKRFVCTDADMSDLVFFALFHGPDPLRDSKQSLFVEGNMQNYVGLKAYQYKDENLMIEKMATNIQNKEFFLAAFDKRATMDLYVAKLKMQFPESAHLFRVYSKLEGSEKDFLNATENWEGMYVFYTPRVIYGVDVNPLVKTDVFVNAQCCSIDPSQIAQQMTRCRNINKVSFYIKPVTRQIRFNNVEDVHQHYLKHMKFYEEELLGICAISTTDYYMRDQKINRTLFTDMFYIHKLQDEVLKSNFTFHFMEILKNKGFEIIILENNAATFRDPELMKLIKEQQKNHVDEILMSGVSDDQIYRSILQRLKLLGFDIETMKSEGLTEIITNEIEFNHYINFCKLIRDDSYHKAKVKNQQSNEFAELQMGSSLMKINFCHELERLLGVGVLFVDVIQKKNEFNDEISEGEKILDKYRSIFSKSSRTGLISKWIDGYKLLIECYKHLLGHEFITINLKRIQVRKNRTYEVESVFISKIIEKYLVMYKNNSFGYQNVDADFCDRYKLLREKKFDRNDCVFKSEDYTDDIMKSINIISELHVVKYKYEKNMNLAEVVVELNNIKNKLQSSMN</sequence>
<dbReference type="InterPro" id="IPR015330">
    <property type="entry name" value="DNA_primase/pol_bifunc_N"/>
</dbReference>
<protein>
    <recommendedName>
        <fullName evidence="1">DNA primase/polymerase bifunctional N-terminal domain-containing protein</fullName>
    </recommendedName>
</protein>
<proteinExistence type="predicted"/>
<accession>A0A3G5A5A0</accession>
<dbReference type="SUPFAM" id="SSF56747">
    <property type="entry name" value="Prim-pol domain"/>
    <property type="match status" value="1"/>
</dbReference>
<evidence type="ECO:0000259" key="1">
    <source>
        <dbReference type="SMART" id="SM00943"/>
    </source>
</evidence>